<feature type="domain" description="NADH-Ubiquinone oxidoreductase (complex I) chain 5 N-terminal" evidence="13">
    <location>
        <begin position="64"/>
        <end position="101"/>
    </location>
</feature>
<dbReference type="RefSeq" id="WP_250827270.1">
    <property type="nucleotide sequence ID" value="NZ_JAMOIL010000011.1"/>
</dbReference>
<feature type="region of interest" description="Disordered" evidence="10">
    <location>
        <begin position="927"/>
        <end position="986"/>
    </location>
</feature>
<evidence type="ECO:0000256" key="9">
    <source>
        <dbReference type="RuleBase" id="RU000320"/>
    </source>
</evidence>
<dbReference type="PRINTS" id="PR01434">
    <property type="entry name" value="NADHDHGNASE5"/>
</dbReference>
<keyword evidence="3" id="KW-0050">Antiport</keyword>
<dbReference type="GO" id="GO:0005886">
    <property type="term" value="C:plasma membrane"/>
    <property type="evidence" value="ECO:0007669"/>
    <property type="project" value="UniProtKB-SubCell"/>
</dbReference>
<gene>
    <name evidence="17" type="ORF">M8330_10475</name>
</gene>
<feature type="transmembrane region" description="Helical" evidence="11">
    <location>
        <begin position="319"/>
        <end position="343"/>
    </location>
</feature>
<feature type="transmembrane region" description="Helical" evidence="11">
    <location>
        <begin position="800"/>
        <end position="819"/>
    </location>
</feature>
<feature type="transmembrane region" description="Helical" evidence="11">
    <location>
        <begin position="76"/>
        <end position="99"/>
    </location>
</feature>
<dbReference type="InterPro" id="IPR025383">
    <property type="entry name" value="MrpA_C/MbhD"/>
</dbReference>
<evidence type="ECO:0000256" key="6">
    <source>
        <dbReference type="ARBA" id="ARBA00022989"/>
    </source>
</evidence>
<proteinExistence type="predicted"/>
<feature type="transmembrane region" description="Helical" evidence="11">
    <location>
        <begin position="489"/>
        <end position="512"/>
    </location>
</feature>
<keyword evidence="2" id="KW-0813">Transport</keyword>
<feature type="transmembrane region" description="Helical" evidence="11">
    <location>
        <begin position="897"/>
        <end position="919"/>
    </location>
</feature>
<dbReference type="Proteomes" id="UP001139485">
    <property type="component" value="Unassembled WGS sequence"/>
</dbReference>
<evidence type="ECO:0000256" key="8">
    <source>
        <dbReference type="ARBA" id="ARBA00023136"/>
    </source>
</evidence>
<evidence type="ECO:0000313" key="18">
    <source>
        <dbReference type="Proteomes" id="UP001139485"/>
    </source>
</evidence>
<evidence type="ECO:0000313" key="17">
    <source>
        <dbReference type="EMBL" id="MCM0620715.1"/>
    </source>
</evidence>
<feature type="transmembrane region" description="Helical" evidence="11">
    <location>
        <begin position="161"/>
        <end position="180"/>
    </location>
</feature>
<evidence type="ECO:0000256" key="11">
    <source>
        <dbReference type="SAM" id="Phobius"/>
    </source>
</evidence>
<dbReference type="Pfam" id="PF00662">
    <property type="entry name" value="Proton_antipo_N"/>
    <property type="match status" value="1"/>
</dbReference>
<evidence type="ECO:0000256" key="1">
    <source>
        <dbReference type="ARBA" id="ARBA00004651"/>
    </source>
</evidence>
<keyword evidence="4" id="KW-1003">Cell membrane</keyword>
<evidence type="ECO:0000256" key="7">
    <source>
        <dbReference type="ARBA" id="ARBA00023065"/>
    </source>
</evidence>
<evidence type="ECO:0000259" key="15">
    <source>
        <dbReference type="Pfam" id="PF13244"/>
    </source>
</evidence>
<feature type="transmembrane region" description="Helical" evidence="11">
    <location>
        <begin position="364"/>
        <end position="383"/>
    </location>
</feature>
<feature type="transmembrane region" description="Helical" evidence="11">
    <location>
        <begin position="562"/>
        <end position="584"/>
    </location>
</feature>
<feature type="domain" description="NADH:quinone oxidoreductase/Mrp antiporter transmembrane" evidence="12">
    <location>
        <begin position="125"/>
        <end position="399"/>
    </location>
</feature>
<dbReference type="InterPro" id="IPR001516">
    <property type="entry name" value="Proton_antipo_N"/>
</dbReference>
<comment type="caution">
    <text evidence="17">The sequence shown here is derived from an EMBL/GenBank/DDBJ whole genome shotgun (WGS) entry which is preliminary data.</text>
</comment>
<dbReference type="PANTHER" id="PTHR43373">
    <property type="entry name" value="NA(+)/H(+) ANTIPORTER SUBUNIT"/>
    <property type="match status" value="1"/>
</dbReference>
<feature type="transmembrane region" description="Helical" evidence="11">
    <location>
        <begin position="680"/>
        <end position="699"/>
    </location>
</feature>
<feature type="transmembrane region" description="Helical" evidence="11">
    <location>
        <begin position="106"/>
        <end position="124"/>
    </location>
</feature>
<dbReference type="AlphaFoldDB" id="A0A9X2D7D9"/>
<feature type="domain" description="MrpA C-terminal/MbhE" evidence="16">
    <location>
        <begin position="677"/>
        <end position="756"/>
    </location>
</feature>
<feature type="transmembrane region" description="Helical" evidence="11">
    <location>
        <begin position="596"/>
        <end position="615"/>
    </location>
</feature>
<dbReference type="NCBIfam" id="NF009290">
    <property type="entry name" value="PRK12650.1"/>
    <property type="match status" value="1"/>
</dbReference>
<feature type="domain" description="Na+/H+ antiporter MnhB subunit-related protein" evidence="14">
    <location>
        <begin position="798"/>
        <end position="916"/>
    </location>
</feature>
<keyword evidence="18" id="KW-1185">Reference proteome</keyword>
<evidence type="ECO:0000259" key="14">
    <source>
        <dbReference type="Pfam" id="PF04039"/>
    </source>
</evidence>
<feature type="transmembrane region" description="Helical" evidence="11">
    <location>
        <begin position="622"/>
        <end position="641"/>
    </location>
</feature>
<dbReference type="Pfam" id="PF04039">
    <property type="entry name" value="MnhB"/>
    <property type="match status" value="1"/>
</dbReference>
<feature type="transmembrane region" description="Helical" evidence="11">
    <location>
        <begin position="856"/>
        <end position="877"/>
    </location>
</feature>
<keyword evidence="7" id="KW-0406">Ion transport</keyword>
<feature type="transmembrane region" description="Helical" evidence="11">
    <location>
        <begin position="742"/>
        <end position="759"/>
    </location>
</feature>
<evidence type="ECO:0000259" key="13">
    <source>
        <dbReference type="Pfam" id="PF00662"/>
    </source>
</evidence>
<protein>
    <submittedName>
        <fullName evidence="17">DUF4040 family protein</fullName>
    </submittedName>
</protein>
<dbReference type="Pfam" id="PF13244">
    <property type="entry name" value="MbhD"/>
    <property type="match status" value="1"/>
</dbReference>
<dbReference type="InterPro" id="IPR007182">
    <property type="entry name" value="MnhB"/>
</dbReference>
<dbReference type="InterPro" id="IPR046806">
    <property type="entry name" value="MrpA_C/MbhE"/>
</dbReference>
<comment type="subcellular location">
    <subcellularLocation>
        <location evidence="1">Cell membrane</location>
        <topology evidence="1">Multi-pass membrane protein</topology>
    </subcellularLocation>
    <subcellularLocation>
        <location evidence="9">Membrane</location>
        <topology evidence="9">Multi-pass membrane protein</topology>
    </subcellularLocation>
</comment>
<feature type="domain" description="MrpA C-terminal/MbhD" evidence="15">
    <location>
        <begin position="603"/>
        <end position="667"/>
    </location>
</feature>
<dbReference type="GO" id="GO:0015297">
    <property type="term" value="F:antiporter activity"/>
    <property type="evidence" value="ECO:0007669"/>
    <property type="project" value="UniProtKB-KW"/>
</dbReference>
<feature type="transmembrane region" description="Helical" evidence="11">
    <location>
        <begin position="130"/>
        <end position="149"/>
    </location>
</feature>
<feature type="transmembrane region" description="Helical" evidence="11">
    <location>
        <begin position="403"/>
        <end position="428"/>
    </location>
</feature>
<keyword evidence="8 11" id="KW-0472">Membrane</keyword>
<evidence type="ECO:0000256" key="10">
    <source>
        <dbReference type="SAM" id="MobiDB-lite"/>
    </source>
</evidence>
<evidence type="ECO:0000256" key="3">
    <source>
        <dbReference type="ARBA" id="ARBA00022449"/>
    </source>
</evidence>
<feature type="transmembrane region" description="Helical" evidence="11">
    <location>
        <begin position="825"/>
        <end position="844"/>
    </location>
</feature>
<accession>A0A9X2D7D9</accession>
<organism evidence="17 18">
    <name type="scientific">Nocardioides bruguierae</name>
    <dbReference type="NCBI Taxonomy" id="2945102"/>
    <lineage>
        <taxon>Bacteria</taxon>
        <taxon>Bacillati</taxon>
        <taxon>Actinomycetota</taxon>
        <taxon>Actinomycetes</taxon>
        <taxon>Propionibacteriales</taxon>
        <taxon>Nocardioidaceae</taxon>
        <taxon>Nocardioides</taxon>
    </lineage>
</organism>
<feature type="transmembrane region" description="Helical" evidence="11">
    <location>
        <begin position="267"/>
        <end position="288"/>
    </location>
</feature>
<dbReference type="Pfam" id="PF20501">
    <property type="entry name" value="MbhE"/>
    <property type="match status" value="1"/>
</dbReference>
<feature type="transmembrane region" description="Helical" evidence="11">
    <location>
        <begin position="231"/>
        <end position="255"/>
    </location>
</feature>
<feature type="transmembrane region" description="Helical" evidence="11">
    <location>
        <begin position="448"/>
        <end position="469"/>
    </location>
</feature>
<reference evidence="17" key="1">
    <citation type="submission" date="2022-05" db="EMBL/GenBank/DDBJ databases">
        <authorList>
            <person name="Tuo L."/>
        </authorList>
    </citation>
    <scope>NUCLEOTIDE SEQUENCE</scope>
    <source>
        <strain evidence="17">BSK12Z-4</strain>
    </source>
</reference>
<dbReference type="GO" id="GO:0006811">
    <property type="term" value="P:monoatomic ion transport"/>
    <property type="evidence" value="ECO:0007669"/>
    <property type="project" value="UniProtKB-KW"/>
</dbReference>
<dbReference type="EMBL" id="JAMOIL010000011">
    <property type="protein sequence ID" value="MCM0620715.1"/>
    <property type="molecule type" value="Genomic_DNA"/>
</dbReference>
<sequence>MTLVWLLVALAAVPVLVVPLTHVVGRRAGWAVAPAYTVIAALMIPTAATVLDGGEVTARYSWVPSLDVDFALRLDGLSLVFLAIVLVVGIVVMAYSAAYLPQGRNLGFYLWMTTFALGMAGLVLADDLVLLFLCWEITSLASFLLIANAGQGGEAGAQRTLLMTFIGGLALLVAVVIIIVTTGTTSLSEALGSDVWSDHGLLTSSVAVLVAVAGFTKAAQFPFHPWLPDAMAAATPVSAYLHAAAVVKAGIFLMLRFSEAFHAVPAWNVLLTVVGLFTAAMGGLFALTQTDLKKLMAYSTVSQLGYITAAIGIGTEKALTAALIHTVAHALFKSGLFMMVGVIDHEAGTRDIRRLPALRKAMPVSFWTVVVGTAAMAGVPPFLGFVSKEMLLGSMLTATGPAWAGPLAFVGLAIGAVLTFAYSAKIVFGAFIDGERDTEGIHEAPAPLLVPAMFPIWLGLPLGLAPFLLQLPLDRAVEAMVHHEAYELALWHGITPELVTTVLVIVAGALIVSRRTRLRPRVERQLLPWSGAGAIDGFARLSWRAGSLMTRLVAADQPARHVLMPVTVLTLLMGLGSLGVLTLTDVPATVPDLFEPLDALVALLVLLAVIGVCRADSRVTAAVYLGGVGIAVTVQLFALGAPDVGLTQLMVEVLTVIVIMLVLRSLPVRFAHRAHARKRLPLVLGLLAGAAAGLGTWVLTGRREIAETGQYFLDEGYEVTGAHNLVNVILVEFRALDTLGELTVLGMAGVAIIAVLATVPEHTLRRSAPHRGLRPLDSDRDQRAAAALEDAQANLRPLQLLLRVLLPVLLALSAVIFWRGHNAPGGGFIAALVGAASLTLVYLARPTDRAVGTRRLHLGLVGGGVSVAILTGLLGYLSQEHSSFLAPLYTYVGSQHLSSAMIFDAGVYAAVLGLVLIALDLLGTEPVTPAFTPGPRPQPRTPRTGGLREREQVGDWTELPEDEKPAAEDAGSPESTESTESKEQHA</sequence>
<dbReference type="InterPro" id="IPR001750">
    <property type="entry name" value="ND/Mrp_TM"/>
</dbReference>
<feature type="transmembrane region" description="Helical" evidence="11">
    <location>
        <begin position="647"/>
        <end position="668"/>
    </location>
</feature>
<dbReference type="Pfam" id="PF00361">
    <property type="entry name" value="Proton_antipo_M"/>
    <property type="match status" value="1"/>
</dbReference>
<keyword evidence="6 11" id="KW-1133">Transmembrane helix</keyword>
<evidence type="ECO:0000256" key="2">
    <source>
        <dbReference type="ARBA" id="ARBA00022448"/>
    </source>
</evidence>
<evidence type="ECO:0000256" key="5">
    <source>
        <dbReference type="ARBA" id="ARBA00022692"/>
    </source>
</evidence>
<keyword evidence="5 9" id="KW-0812">Transmembrane</keyword>
<name>A0A9X2D7D9_9ACTN</name>
<evidence type="ECO:0000256" key="4">
    <source>
        <dbReference type="ARBA" id="ARBA00022475"/>
    </source>
</evidence>
<dbReference type="PANTHER" id="PTHR43373:SF1">
    <property type="entry name" value="NA(+)_H(+) ANTIPORTER SUBUNIT A"/>
    <property type="match status" value="1"/>
</dbReference>
<evidence type="ECO:0000259" key="12">
    <source>
        <dbReference type="Pfam" id="PF00361"/>
    </source>
</evidence>
<dbReference type="InterPro" id="IPR050616">
    <property type="entry name" value="CPA3_Na-H_Antiporter_A"/>
</dbReference>
<evidence type="ECO:0000259" key="16">
    <source>
        <dbReference type="Pfam" id="PF20501"/>
    </source>
</evidence>